<dbReference type="Pfam" id="PF24764">
    <property type="entry name" value="rva_4"/>
    <property type="match status" value="1"/>
</dbReference>
<evidence type="ECO:0000259" key="1">
    <source>
        <dbReference type="Pfam" id="PF24764"/>
    </source>
</evidence>
<organism evidence="2 3">
    <name type="scientific">Crassostrea virginica</name>
    <name type="common">Eastern oyster</name>
    <dbReference type="NCBI Taxonomy" id="6565"/>
    <lineage>
        <taxon>Eukaryota</taxon>
        <taxon>Metazoa</taxon>
        <taxon>Spiralia</taxon>
        <taxon>Lophotrochozoa</taxon>
        <taxon>Mollusca</taxon>
        <taxon>Bivalvia</taxon>
        <taxon>Autobranchia</taxon>
        <taxon>Pteriomorphia</taxon>
        <taxon>Ostreida</taxon>
        <taxon>Ostreoidea</taxon>
        <taxon>Ostreidae</taxon>
        <taxon>Crassostrea</taxon>
    </lineage>
</organism>
<protein>
    <submittedName>
        <fullName evidence="3">Uncharacterized protein LOC111103037 isoform X1</fullName>
    </submittedName>
</protein>
<feature type="domain" description="Integrase core" evidence="1">
    <location>
        <begin position="55"/>
        <end position="118"/>
    </location>
</feature>
<evidence type="ECO:0000313" key="3">
    <source>
        <dbReference type="RefSeq" id="XP_022291742.1"/>
    </source>
</evidence>
<dbReference type="GeneID" id="111103037"/>
<dbReference type="KEGG" id="cvn:111103037"/>
<keyword evidence="2" id="KW-1185">Reference proteome</keyword>
<sequence length="125" mass="14389">MMFSGQTLGCRSMKRRLLQKHGIFMGRDDVLCLLRIIDPDGVDIRASHCLTRRMYLNNGPNYLVHVDGYDKLKPFGFAIHGAMCGFSRRILWLKVARTNNDPSVVASYFLKYLEEINRCSKVCEN</sequence>
<accession>A0A8B8AJM9</accession>
<gene>
    <name evidence="3" type="primary">LOC111103037</name>
</gene>
<dbReference type="AlphaFoldDB" id="A0A8B8AJM9"/>
<dbReference type="PANTHER" id="PTHR46177">
    <property type="entry name" value="INTEGRASE CATALYTIC DOMAIN-CONTAINING PROTEIN"/>
    <property type="match status" value="1"/>
</dbReference>
<evidence type="ECO:0000313" key="2">
    <source>
        <dbReference type="Proteomes" id="UP000694844"/>
    </source>
</evidence>
<name>A0A8B8AJM9_CRAVI</name>
<dbReference type="OrthoDB" id="6126625at2759"/>
<dbReference type="InterPro" id="IPR058913">
    <property type="entry name" value="Integrase_dom_put"/>
</dbReference>
<reference evidence="3" key="1">
    <citation type="submission" date="2025-08" db="UniProtKB">
        <authorList>
            <consortium name="RefSeq"/>
        </authorList>
    </citation>
    <scope>IDENTIFICATION</scope>
    <source>
        <tissue evidence="3">Whole sample</tissue>
    </source>
</reference>
<dbReference type="PANTHER" id="PTHR46177:SF1">
    <property type="entry name" value="INTEGRASE CATALYTIC DOMAIN-CONTAINING PROTEIN"/>
    <property type="match status" value="1"/>
</dbReference>
<dbReference type="RefSeq" id="XP_022291742.1">
    <property type="nucleotide sequence ID" value="XM_022436034.1"/>
</dbReference>
<dbReference type="Proteomes" id="UP000694844">
    <property type="component" value="Chromosome 7"/>
</dbReference>
<proteinExistence type="predicted"/>